<comment type="caution">
    <text evidence="1">The sequence shown here is derived from an EMBL/GenBank/DDBJ whole genome shotgun (WGS) entry which is preliminary data.</text>
</comment>
<accession>A0A243S4P4</accession>
<reference evidence="1 2" key="1">
    <citation type="submission" date="2017-05" db="EMBL/GenBank/DDBJ databases">
        <title>Biotechnological potential of actinobacteria isolated from South African environments.</title>
        <authorList>
            <person name="Le Roes-Hill M."/>
            <person name="Prins A."/>
            <person name="Durrell K.A."/>
        </authorList>
    </citation>
    <scope>NUCLEOTIDE SEQUENCE [LARGE SCALE GENOMIC DNA]</scope>
    <source>
        <strain evidence="1 2">HMC13</strain>
    </source>
</reference>
<dbReference type="Proteomes" id="UP000195105">
    <property type="component" value="Unassembled WGS sequence"/>
</dbReference>
<keyword evidence="2" id="KW-1185">Reference proteome</keyword>
<dbReference type="AlphaFoldDB" id="A0A243S4P4"/>
<dbReference type="Pfam" id="PF19979">
    <property type="entry name" value="DUF6415"/>
    <property type="match status" value="1"/>
</dbReference>
<evidence type="ECO:0000313" key="1">
    <source>
        <dbReference type="EMBL" id="OUD02585.1"/>
    </source>
</evidence>
<dbReference type="EMBL" id="NGFN01000071">
    <property type="protein sequence ID" value="OUD02585.1"/>
    <property type="molecule type" value="Genomic_DNA"/>
</dbReference>
<protein>
    <submittedName>
        <fullName evidence="1">Uncharacterized protein</fullName>
    </submittedName>
</protein>
<organism evidence="1 2">
    <name type="scientific">Streptomyces swartbergensis</name>
    <dbReference type="NCBI Taxonomy" id="487165"/>
    <lineage>
        <taxon>Bacteria</taxon>
        <taxon>Bacillati</taxon>
        <taxon>Actinomycetota</taxon>
        <taxon>Actinomycetes</taxon>
        <taxon>Kitasatosporales</taxon>
        <taxon>Streptomycetaceae</taxon>
        <taxon>Streptomyces</taxon>
    </lineage>
</organism>
<sequence>MITKAFSAGHEWWEPQEFIDLDKLLREEVDRLVPLVRRRAGEVPHRSRDWYACDKAVDAAEYTMRHPVSTGQISGSIHVAELARRIVELFRATAEPDAPVERLDGCDLSGGSS</sequence>
<gene>
    <name evidence="1" type="ORF">CA983_14275</name>
</gene>
<name>A0A243S4P4_9ACTN</name>
<dbReference type="InterPro" id="IPR046300">
    <property type="entry name" value="DUF6415"/>
</dbReference>
<evidence type="ECO:0000313" key="2">
    <source>
        <dbReference type="Proteomes" id="UP000195105"/>
    </source>
</evidence>
<proteinExistence type="predicted"/>